<dbReference type="EMBL" id="JAPMOS010000063">
    <property type="protein sequence ID" value="KAJ4456715.1"/>
    <property type="molecule type" value="Genomic_DNA"/>
</dbReference>
<protein>
    <submittedName>
        <fullName evidence="2">Uncharacterized protein</fullName>
    </submittedName>
</protein>
<reference evidence="2" key="1">
    <citation type="journal article" date="2022" name="bioRxiv">
        <title>Genomics of Preaxostyla Flagellates Illuminates Evolutionary Transitions and the Path Towards Mitochondrial Loss.</title>
        <authorList>
            <person name="Novak L.V.F."/>
            <person name="Treitli S.C."/>
            <person name="Pyrih J."/>
            <person name="Halakuc P."/>
            <person name="Pipaliya S.V."/>
            <person name="Vacek V."/>
            <person name="Brzon O."/>
            <person name="Soukal P."/>
            <person name="Eme L."/>
            <person name="Dacks J.B."/>
            <person name="Karnkowska A."/>
            <person name="Elias M."/>
            <person name="Hampl V."/>
        </authorList>
    </citation>
    <scope>NUCLEOTIDE SEQUENCE</scope>
    <source>
        <strain evidence="2">RCP-MX</strain>
    </source>
</reference>
<evidence type="ECO:0000313" key="2">
    <source>
        <dbReference type="EMBL" id="KAJ4456715.1"/>
    </source>
</evidence>
<proteinExistence type="predicted"/>
<organism evidence="2 3">
    <name type="scientific">Paratrimastix pyriformis</name>
    <dbReference type="NCBI Taxonomy" id="342808"/>
    <lineage>
        <taxon>Eukaryota</taxon>
        <taxon>Metamonada</taxon>
        <taxon>Preaxostyla</taxon>
        <taxon>Paratrimastigidae</taxon>
        <taxon>Paratrimastix</taxon>
    </lineage>
</organism>
<sequence>MTVDGMVGVTFSQPRDSGDGRRCARTGAPWLCGGASTAPTRASPRTRSASSPSTAPRAVQTADDGDGGANNRPMLGLLLGYLVGLPADLLASTGGCSTPPGFEGGLRLVGRVAALATADPAFRDEFAGVGSLWGHDEDVTAVVADLLCKGPIDVAASKWTPPAQATAGTPFTVNITAMDAVENPVPCRPRAGELHAWAMDLSGTPQMDAACGGDAFQLTMPRLAGGSALTLTHLPTGASFPPAAVDVAPGPQPIAPRHATDLLAPTIASS</sequence>
<feature type="compositionally biased region" description="Low complexity" evidence="1">
    <location>
        <begin position="35"/>
        <end position="58"/>
    </location>
</feature>
<name>A0ABQ8UBQ7_9EUKA</name>
<evidence type="ECO:0000256" key="1">
    <source>
        <dbReference type="SAM" id="MobiDB-lite"/>
    </source>
</evidence>
<comment type="caution">
    <text evidence="2">The sequence shown here is derived from an EMBL/GenBank/DDBJ whole genome shotgun (WGS) entry which is preliminary data.</text>
</comment>
<keyword evidence="3" id="KW-1185">Reference proteome</keyword>
<feature type="region of interest" description="Disordered" evidence="1">
    <location>
        <begin position="1"/>
        <end position="69"/>
    </location>
</feature>
<evidence type="ECO:0000313" key="3">
    <source>
        <dbReference type="Proteomes" id="UP001141327"/>
    </source>
</evidence>
<accession>A0ABQ8UBQ7</accession>
<gene>
    <name evidence="2" type="ORF">PAPYR_8024</name>
</gene>
<dbReference type="Proteomes" id="UP001141327">
    <property type="component" value="Unassembled WGS sequence"/>
</dbReference>